<evidence type="ECO:0000313" key="8">
    <source>
        <dbReference type="Proteomes" id="UP000237222"/>
    </source>
</evidence>
<comment type="subcellular location">
    <subcellularLocation>
        <location evidence="5">Cytoplasm</location>
    </subcellularLocation>
</comment>
<evidence type="ECO:0000313" key="7">
    <source>
        <dbReference type="EMBL" id="POP51027.1"/>
    </source>
</evidence>
<dbReference type="InterPro" id="IPR000182">
    <property type="entry name" value="GNAT_dom"/>
</dbReference>
<comment type="catalytic activity">
    <reaction evidence="5">
        <text>N-terminal L-alanyl-[ribosomal protein bS18] + acetyl-CoA = N-terminal N(alpha)-acetyl-L-alanyl-[ribosomal protein bS18] + CoA + H(+)</text>
        <dbReference type="Rhea" id="RHEA:43756"/>
        <dbReference type="Rhea" id="RHEA-COMP:10676"/>
        <dbReference type="Rhea" id="RHEA-COMP:10677"/>
        <dbReference type="ChEBI" id="CHEBI:15378"/>
        <dbReference type="ChEBI" id="CHEBI:57287"/>
        <dbReference type="ChEBI" id="CHEBI:57288"/>
        <dbReference type="ChEBI" id="CHEBI:64718"/>
        <dbReference type="ChEBI" id="CHEBI:83683"/>
        <dbReference type="EC" id="2.3.1.266"/>
    </reaction>
</comment>
<dbReference type="AlphaFoldDB" id="A0A2S4HAM0"/>
<name>A0A2S4HAM0_9GAMM</name>
<dbReference type="SUPFAM" id="SSF55729">
    <property type="entry name" value="Acyl-CoA N-acyltransferases (Nat)"/>
    <property type="match status" value="1"/>
</dbReference>
<comment type="caution">
    <text evidence="7">The sequence shown here is derived from an EMBL/GenBank/DDBJ whole genome shotgun (WGS) entry which is preliminary data.</text>
</comment>
<dbReference type="PROSITE" id="PS51186">
    <property type="entry name" value="GNAT"/>
    <property type="match status" value="1"/>
</dbReference>
<dbReference type="EMBL" id="PQGG01000044">
    <property type="protein sequence ID" value="POP51027.1"/>
    <property type="molecule type" value="Genomic_DNA"/>
</dbReference>
<evidence type="ECO:0000256" key="2">
    <source>
        <dbReference type="ARBA" id="ARBA00022490"/>
    </source>
</evidence>
<dbReference type="Gene3D" id="3.40.630.30">
    <property type="match status" value="1"/>
</dbReference>
<accession>A0A2S4HAM0</accession>
<dbReference type="CDD" id="cd04301">
    <property type="entry name" value="NAT_SF"/>
    <property type="match status" value="1"/>
</dbReference>
<evidence type="ECO:0000256" key="5">
    <source>
        <dbReference type="RuleBase" id="RU363094"/>
    </source>
</evidence>
<organism evidence="7 8">
    <name type="scientific">Zhongshania marina</name>
    <dbReference type="NCBI Taxonomy" id="2304603"/>
    <lineage>
        <taxon>Bacteria</taxon>
        <taxon>Pseudomonadati</taxon>
        <taxon>Pseudomonadota</taxon>
        <taxon>Gammaproteobacteria</taxon>
        <taxon>Cellvibrionales</taxon>
        <taxon>Spongiibacteraceae</taxon>
        <taxon>Zhongshania</taxon>
    </lineage>
</organism>
<dbReference type="GO" id="GO:0005737">
    <property type="term" value="C:cytoplasm"/>
    <property type="evidence" value="ECO:0007669"/>
    <property type="project" value="UniProtKB-SubCell"/>
</dbReference>
<dbReference type="PANTHER" id="PTHR43420">
    <property type="entry name" value="ACETYLTRANSFERASE"/>
    <property type="match status" value="1"/>
</dbReference>
<protein>
    <recommendedName>
        <fullName evidence="5">[Ribosomal protein bS18]-alanine N-acetyltransferase</fullName>
        <ecNumber evidence="5">2.3.1.266</ecNumber>
    </recommendedName>
</protein>
<comment type="similarity">
    <text evidence="1 5">Belongs to the acetyltransferase family. RimI subfamily.</text>
</comment>
<dbReference type="NCBIfam" id="TIGR01575">
    <property type="entry name" value="rimI"/>
    <property type="match status" value="1"/>
</dbReference>
<feature type="domain" description="N-acetyltransferase" evidence="6">
    <location>
        <begin position="7"/>
        <end position="151"/>
    </location>
</feature>
<evidence type="ECO:0000256" key="4">
    <source>
        <dbReference type="ARBA" id="ARBA00023315"/>
    </source>
</evidence>
<keyword evidence="3" id="KW-0808">Transferase</keyword>
<dbReference type="InterPro" id="IPR006464">
    <property type="entry name" value="AcTrfase_RimI/Ard1"/>
</dbReference>
<keyword evidence="2 5" id="KW-0963">Cytoplasm</keyword>
<comment type="function">
    <text evidence="5">Acetylates the N-terminal alanine of ribosomal protein bS18.</text>
</comment>
<dbReference type="PANTHER" id="PTHR43420:SF51">
    <property type="entry name" value="PEPTIDYL-LYSINE N-ACETYLTRANSFERASE YIAC"/>
    <property type="match status" value="1"/>
</dbReference>
<dbReference type="Proteomes" id="UP000237222">
    <property type="component" value="Unassembled WGS sequence"/>
</dbReference>
<evidence type="ECO:0000259" key="6">
    <source>
        <dbReference type="PROSITE" id="PS51186"/>
    </source>
</evidence>
<dbReference type="EC" id="2.3.1.266" evidence="5"/>
<dbReference type="GO" id="GO:0008999">
    <property type="term" value="F:protein-N-terminal-alanine acetyltransferase activity"/>
    <property type="evidence" value="ECO:0007669"/>
    <property type="project" value="UniProtKB-EC"/>
</dbReference>
<dbReference type="InterPro" id="IPR016181">
    <property type="entry name" value="Acyl_CoA_acyltransferase"/>
</dbReference>
<evidence type="ECO:0000256" key="3">
    <source>
        <dbReference type="ARBA" id="ARBA00022679"/>
    </source>
</evidence>
<dbReference type="Pfam" id="PF00583">
    <property type="entry name" value="Acetyltransf_1"/>
    <property type="match status" value="1"/>
</dbReference>
<sequence length="153" mass="17399">MLSNIMPRVAMLGIQHLEQCLLIETRSDPHPWGRVNWLRSLRDDHCLGYWQDNELLAISAYSLVLDEVSLLNIVVDTDSRGQGVGRHLLTEGLEWMQQFGGQRCLLEVRVSNTVARTLYSKLGFVEDGIRKNYYPLGDGHEDAMLMSADLPLM</sequence>
<gene>
    <name evidence="7" type="primary">rimI</name>
    <name evidence="7" type="ORF">C0068_18740</name>
</gene>
<proteinExistence type="inferred from homology"/>
<evidence type="ECO:0000256" key="1">
    <source>
        <dbReference type="ARBA" id="ARBA00005395"/>
    </source>
</evidence>
<keyword evidence="4" id="KW-0012">Acyltransferase</keyword>
<dbReference type="InterPro" id="IPR050680">
    <property type="entry name" value="YpeA/RimI_acetyltransf"/>
</dbReference>
<reference evidence="7" key="1">
    <citation type="submission" date="2018-01" db="EMBL/GenBank/DDBJ databases">
        <authorList>
            <person name="Yu X.-D."/>
        </authorList>
    </citation>
    <scope>NUCLEOTIDE SEQUENCE</scope>
    <source>
        <strain evidence="7">ZX-21</strain>
    </source>
</reference>